<gene>
    <name evidence="7" type="ORF">SAMN05216565_102544</name>
</gene>
<protein>
    <submittedName>
        <fullName evidence="7">Integral membrane protein, YjbE family</fullName>
    </submittedName>
</protein>
<keyword evidence="8" id="KW-1185">Reference proteome</keyword>
<feature type="transmembrane region" description="Helical" evidence="6">
    <location>
        <begin position="192"/>
        <end position="214"/>
    </location>
</feature>
<keyword evidence="4 6" id="KW-1133">Transmembrane helix</keyword>
<dbReference type="STRING" id="930152.SAMN05216565_102544"/>
<dbReference type="AlphaFoldDB" id="A0A1H0S4W5"/>
<dbReference type="OrthoDB" id="5295733at2"/>
<keyword evidence="5 6" id="KW-0472">Membrane</keyword>
<accession>A0A1H0S4W5</accession>
<evidence type="ECO:0000256" key="1">
    <source>
        <dbReference type="ARBA" id="ARBA00004141"/>
    </source>
</evidence>
<evidence type="ECO:0000256" key="4">
    <source>
        <dbReference type="ARBA" id="ARBA00022989"/>
    </source>
</evidence>
<keyword evidence="3 6" id="KW-0812">Transmembrane</keyword>
<evidence type="ECO:0000256" key="6">
    <source>
        <dbReference type="SAM" id="Phobius"/>
    </source>
</evidence>
<evidence type="ECO:0000313" key="7">
    <source>
        <dbReference type="EMBL" id="SDP36770.1"/>
    </source>
</evidence>
<evidence type="ECO:0000313" key="8">
    <source>
        <dbReference type="Proteomes" id="UP000199159"/>
    </source>
</evidence>
<feature type="transmembrane region" description="Helical" evidence="6">
    <location>
        <begin position="69"/>
        <end position="86"/>
    </location>
</feature>
<dbReference type="PANTHER" id="PTHR30238:SF4">
    <property type="entry name" value="SLL1022 PROTEIN"/>
    <property type="match status" value="1"/>
</dbReference>
<dbReference type="SUPFAM" id="SSF103473">
    <property type="entry name" value="MFS general substrate transporter"/>
    <property type="match status" value="1"/>
</dbReference>
<organism evidence="7 8">
    <name type="scientific">Litchfieldia salsa</name>
    <dbReference type="NCBI Taxonomy" id="930152"/>
    <lineage>
        <taxon>Bacteria</taxon>
        <taxon>Bacillati</taxon>
        <taxon>Bacillota</taxon>
        <taxon>Bacilli</taxon>
        <taxon>Bacillales</taxon>
        <taxon>Bacillaceae</taxon>
        <taxon>Litchfieldia</taxon>
    </lineage>
</organism>
<evidence type="ECO:0000256" key="3">
    <source>
        <dbReference type="ARBA" id="ARBA00022692"/>
    </source>
</evidence>
<comment type="subcellular location">
    <subcellularLocation>
        <location evidence="1">Membrane</location>
        <topology evidence="1">Multi-pass membrane protein</topology>
    </subcellularLocation>
</comment>
<dbReference type="Pfam" id="PF03741">
    <property type="entry name" value="TerC"/>
    <property type="match status" value="1"/>
</dbReference>
<sequence>MDIELLTSILIIIGIDVVLGGDNAIVIALACRNLPERQRNKAIILGAILAIILRIICTILAVYLLEIPFLQFAGGCFLILIAYKLLTDHNEDNNKIRAGASLSTAVKTIVIADLVMGLDNVIAVAGAAHGRIHLVVLGLIVSIPIIIWGSKLILFLMERYPIFIYGGAAILAYTAGQMIIHEQSLTHLYSQHTGIVGILPIIIIVFVLVSGYLSNKIKISYSIK</sequence>
<dbReference type="RefSeq" id="WP_090851135.1">
    <property type="nucleotide sequence ID" value="NZ_FNJU01000002.1"/>
</dbReference>
<reference evidence="8" key="1">
    <citation type="submission" date="2016-10" db="EMBL/GenBank/DDBJ databases">
        <authorList>
            <person name="Varghese N."/>
            <person name="Submissions S."/>
        </authorList>
    </citation>
    <scope>NUCLEOTIDE SEQUENCE [LARGE SCALE GENOMIC DNA]</scope>
    <source>
        <strain evidence="8">IBRC-M10078</strain>
    </source>
</reference>
<feature type="transmembrane region" description="Helical" evidence="6">
    <location>
        <begin position="6"/>
        <end position="30"/>
    </location>
</feature>
<dbReference type="PANTHER" id="PTHR30238">
    <property type="entry name" value="MEMBRANE BOUND PREDICTED REDOX MODULATOR"/>
    <property type="match status" value="1"/>
</dbReference>
<feature type="transmembrane region" description="Helical" evidence="6">
    <location>
        <begin position="162"/>
        <end position="180"/>
    </location>
</feature>
<feature type="transmembrane region" description="Helical" evidence="6">
    <location>
        <begin position="98"/>
        <end position="118"/>
    </location>
</feature>
<dbReference type="InterPro" id="IPR036259">
    <property type="entry name" value="MFS_trans_sf"/>
</dbReference>
<dbReference type="InterPro" id="IPR022301">
    <property type="entry name" value="Integral_membrane_YjbE"/>
</dbReference>
<proteinExistence type="inferred from homology"/>
<evidence type="ECO:0000256" key="5">
    <source>
        <dbReference type="ARBA" id="ARBA00023136"/>
    </source>
</evidence>
<dbReference type="GO" id="GO:0016020">
    <property type="term" value="C:membrane"/>
    <property type="evidence" value="ECO:0007669"/>
    <property type="project" value="UniProtKB-SubCell"/>
</dbReference>
<feature type="transmembrane region" description="Helical" evidence="6">
    <location>
        <begin position="130"/>
        <end position="150"/>
    </location>
</feature>
<feature type="transmembrane region" description="Helical" evidence="6">
    <location>
        <begin position="42"/>
        <end position="63"/>
    </location>
</feature>
<evidence type="ECO:0000256" key="2">
    <source>
        <dbReference type="ARBA" id="ARBA00007511"/>
    </source>
</evidence>
<comment type="similarity">
    <text evidence="2">Belongs to the TerC family.</text>
</comment>
<dbReference type="NCBIfam" id="TIGR03717">
    <property type="entry name" value="R_switched_YjbE"/>
    <property type="match status" value="1"/>
</dbReference>
<dbReference type="Proteomes" id="UP000199159">
    <property type="component" value="Unassembled WGS sequence"/>
</dbReference>
<dbReference type="InterPro" id="IPR005496">
    <property type="entry name" value="Integral_membrane_TerC"/>
</dbReference>
<name>A0A1H0S4W5_9BACI</name>
<dbReference type="EMBL" id="FNJU01000002">
    <property type="protein sequence ID" value="SDP36770.1"/>
    <property type="molecule type" value="Genomic_DNA"/>
</dbReference>